<dbReference type="Gene3D" id="3.30.429.10">
    <property type="entry name" value="Macrophage Migration Inhibitory Factor"/>
    <property type="match status" value="1"/>
</dbReference>
<dbReference type="InterPro" id="IPR037479">
    <property type="entry name" value="Tauto_MSAD"/>
</dbReference>
<accession>A0A2L1UL96</accession>
<dbReference type="PANTHER" id="PTHR38460">
    <property type="entry name" value="TAUTOMERASE YOLI-RELATED"/>
    <property type="match status" value="1"/>
</dbReference>
<keyword evidence="2" id="KW-1185">Reference proteome</keyword>
<evidence type="ECO:0000313" key="2">
    <source>
        <dbReference type="Proteomes" id="UP000239197"/>
    </source>
</evidence>
<dbReference type="EMBL" id="CP019062">
    <property type="protein sequence ID" value="AVF33608.1"/>
    <property type="molecule type" value="Genomic_DNA"/>
</dbReference>
<dbReference type="KEGG" id="rox:BV494_01130"/>
<sequence length="140" mass="15703">MPFTRISIPEHRLEGWQNAISTVLQDALVTTFSVPKDDCFQLFEPVNPGQRVINPTYLAGPDSRRSDDFLLFHITAGKPRDAGQKSALYRYLNEKLHAEIGIDPADIMVVVNFTQPEDWSFSHGDVFRVAAISRSEGGKL</sequence>
<dbReference type="SUPFAM" id="SSF55331">
    <property type="entry name" value="Tautomerase/MIF"/>
    <property type="match status" value="1"/>
</dbReference>
<dbReference type="Proteomes" id="UP000239197">
    <property type="component" value="Chromosome"/>
</dbReference>
<evidence type="ECO:0000313" key="1">
    <source>
        <dbReference type="EMBL" id="AVF33608.1"/>
    </source>
</evidence>
<organism evidence="1 2">
    <name type="scientific">Rahnella sikkimica</name>
    <dbReference type="NCBI Taxonomy" id="1805933"/>
    <lineage>
        <taxon>Bacteria</taxon>
        <taxon>Pseudomonadati</taxon>
        <taxon>Pseudomonadota</taxon>
        <taxon>Gammaproteobacteria</taxon>
        <taxon>Enterobacterales</taxon>
        <taxon>Yersiniaceae</taxon>
        <taxon>Rahnella</taxon>
    </lineage>
</organism>
<dbReference type="OrthoDB" id="9804765at2"/>
<reference evidence="2" key="1">
    <citation type="submission" date="2017-01" db="EMBL/GenBank/DDBJ databases">
        <title>Genome sequence of Rouxiella sp. ERMR1:05.</title>
        <authorList>
            <person name="Kumar R."/>
            <person name="Singh D."/>
            <person name="Kumar S."/>
        </authorList>
    </citation>
    <scope>NUCLEOTIDE SEQUENCE [LARGE SCALE GENOMIC DNA]</scope>
    <source>
        <strain evidence="2">ERMR1:05</strain>
    </source>
</reference>
<gene>
    <name evidence="1" type="ORF">BV494_01130</name>
</gene>
<dbReference type="RefSeq" id="WP_104921183.1">
    <property type="nucleotide sequence ID" value="NZ_CP019062.1"/>
</dbReference>
<protein>
    <submittedName>
        <fullName evidence="1">Tautomerase family protein</fullName>
    </submittedName>
</protein>
<name>A0A2L1UL96_9GAMM</name>
<dbReference type="InterPro" id="IPR014347">
    <property type="entry name" value="Tautomerase/MIF_sf"/>
</dbReference>
<dbReference type="Pfam" id="PF14552">
    <property type="entry name" value="Tautomerase_2"/>
    <property type="match status" value="1"/>
</dbReference>
<proteinExistence type="predicted"/>
<dbReference type="AlphaFoldDB" id="A0A2L1UL96"/>
<dbReference type="PANTHER" id="PTHR38460:SF1">
    <property type="entry name" value="TAUTOMERASE YOLI-RELATED"/>
    <property type="match status" value="1"/>
</dbReference>